<dbReference type="Pfam" id="PF07849">
    <property type="entry name" value="DUF1641"/>
    <property type="match status" value="1"/>
</dbReference>
<organism evidence="1 2">
    <name type="scientific">Thermoproteus tenax (strain ATCC 35583 / DSM 2078 / JCM 9277 / NBRC 100435 / Kra 1)</name>
    <dbReference type="NCBI Taxonomy" id="768679"/>
    <lineage>
        <taxon>Archaea</taxon>
        <taxon>Thermoproteota</taxon>
        <taxon>Thermoprotei</taxon>
        <taxon>Thermoproteales</taxon>
        <taxon>Thermoproteaceae</taxon>
        <taxon>Thermoproteus</taxon>
    </lineage>
</organism>
<dbReference type="PaxDb" id="768679-TTX_0642"/>
<dbReference type="STRING" id="768679.TTX_0642"/>
<evidence type="ECO:0008006" key="3">
    <source>
        <dbReference type="Google" id="ProtNLM"/>
    </source>
</evidence>
<evidence type="ECO:0000313" key="1">
    <source>
        <dbReference type="EMBL" id="CCC81302.1"/>
    </source>
</evidence>
<dbReference type="PANTHER" id="PTHR38433:SF1">
    <property type="entry name" value="DUF1641 DOMAIN-CONTAINING PROTEIN"/>
    <property type="match status" value="1"/>
</dbReference>
<keyword evidence="2" id="KW-1185">Reference proteome</keyword>
<proteinExistence type="predicted"/>
<dbReference type="OrthoDB" id="29082at2157"/>
<dbReference type="HOGENOM" id="CLU_1363717_0_0_2"/>
<accession>G4RP08</accession>
<dbReference type="AlphaFoldDB" id="G4RP08"/>
<dbReference type="GeneID" id="11263638"/>
<dbReference type="Proteomes" id="UP000002654">
    <property type="component" value="Chromosome"/>
</dbReference>
<dbReference type="InterPro" id="IPR012440">
    <property type="entry name" value="DUF1641"/>
</dbReference>
<protein>
    <recommendedName>
        <fullName evidence="3">DUF1641 domain-containing protein</fullName>
    </recommendedName>
</protein>
<evidence type="ECO:0000313" key="2">
    <source>
        <dbReference type="Proteomes" id="UP000002654"/>
    </source>
</evidence>
<sequence length="200" mass="21584">MSELDVLAAQNLSKVLSPESLGALAKFLNILVKADKIGLLDTINDLLDESVTAESARALLTTGVFSAMFNFERISSLLESLSKNAEALERGLKFIEALDRLGLLQSLGDLADEEVVGEAARAFLNTGSFYVLNEMPKILDIFAKLRLSHALESAASEVSDEPPPSAVNIVSQLLLDEDVRRGLAFVIKVAREIGVSLRAK</sequence>
<dbReference type="KEGG" id="ttn:TTX_0642"/>
<dbReference type="RefSeq" id="WP_014126559.1">
    <property type="nucleotide sequence ID" value="NC_016070.1"/>
</dbReference>
<gene>
    <name evidence="1" type="ordered locus">TTX_0642</name>
</gene>
<reference evidence="1 2" key="1">
    <citation type="journal article" date="2011" name="PLoS ONE">
        <title>The complete genome sequence of Thermoproteus tenax: a physiologically versatile member of the Crenarchaeota.</title>
        <authorList>
            <person name="Siebers B."/>
            <person name="Zaparty M."/>
            <person name="Raddatz G."/>
            <person name="Tjaden B."/>
            <person name="Albers S.V."/>
            <person name="Bell S.D."/>
            <person name="Blombach F."/>
            <person name="Kletzin A."/>
            <person name="Kyrpides N."/>
            <person name="Lanz C."/>
            <person name="Plagens A."/>
            <person name="Rampp M."/>
            <person name="Rosinus A."/>
            <person name="von Jan M."/>
            <person name="Makarova K.S."/>
            <person name="Klenk H.P."/>
            <person name="Schuster S.C."/>
            <person name="Hensel R."/>
        </authorList>
    </citation>
    <scope>NUCLEOTIDE SEQUENCE [LARGE SCALE GENOMIC DNA]</scope>
    <source>
        <strain evidence="2">ATCC 35583 / DSM 2078 / JCM 9277 / NBRC 100435 / Kra 1</strain>
    </source>
</reference>
<dbReference type="PANTHER" id="PTHR38433">
    <property type="match status" value="1"/>
</dbReference>
<dbReference type="EMBL" id="FN869859">
    <property type="protein sequence ID" value="CCC81302.1"/>
    <property type="molecule type" value="Genomic_DNA"/>
</dbReference>
<dbReference type="eggNOG" id="arCOG02115">
    <property type="taxonomic scope" value="Archaea"/>
</dbReference>
<dbReference type="PATRIC" id="fig|768679.9.peg.655"/>
<name>G4RP08_THETK</name>